<dbReference type="InterPro" id="IPR036626">
    <property type="entry name" value="GpW_sf"/>
</dbReference>
<dbReference type="Pfam" id="PF02831">
    <property type="entry name" value="gpW"/>
    <property type="match status" value="1"/>
</dbReference>
<gene>
    <name evidence="1" type="ORF">NFI88_06685</name>
</gene>
<accession>A0ABT1VWG3</accession>
<dbReference type="RefSeq" id="WP_422919279.1">
    <property type="nucleotide sequence ID" value="NZ_JAMZEJ010000004.1"/>
</dbReference>
<reference evidence="1 2" key="1">
    <citation type="submission" date="2022-06" db="EMBL/GenBank/DDBJ databases">
        <title>Rhizosaccharibacter gen. nov. sp. nov. KSS12, endophytic bacteria isolated from sugarcane.</title>
        <authorList>
            <person name="Pitiwittayakul N."/>
        </authorList>
    </citation>
    <scope>NUCLEOTIDE SEQUENCE [LARGE SCALE GENOMIC DNA]</scope>
    <source>
        <strain evidence="1 2">KSS12</strain>
    </source>
</reference>
<name>A0ABT1VWG3_9PROT</name>
<dbReference type="InterPro" id="IPR004174">
    <property type="entry name" value="GpW"/>
</dbReference>
<evidence type="ECO:0000313" key="1">
    <source>
        <dbReference type="EMBL" id="MCQ8240530.1"/>
    </source>
</evidence>
<comment type="caution">
    <text evidence="1">The sequence shown here is derived from an EMBL/GenBank/DDBJ whole genome shotgun (WGS) entry which is preliminary data.</text>
</comment>
<protein>
    <submittedName>
        <fullName evidence="1">GpW family protein</fullName>
    </submittedName>
</protein>
<sequence>MLVTPGQAGGVLAGLSRATLQANLAAAQQAYNDLMTGAKVVTASYTQGDGSKSVTYTQTSMINLRSYIEELQRALGISNGGRRPMRPFFR</sequence>
<dbReference type="Proteomes" id="UP001524547">
    <property type="component" value="Unassembled WGS sequence"/>
</dbReference>
<organism evidence="1 2">
    <name type="scientific">Rhizosaccharibacter radicis</name>
    <dbReference type="NCBI Taxonomy" id="2782605"/>
    <lineage>
        <taxon>Bacteria</taxon>
        <taxon>Pseudomonadati</taxon>
        <taxon>Pseudomonadota</taxon>
        <taxon>Alphaproteobacteria</taxon>
        <taxon>Acetobacterales</taxon>
        <taxon>Acetobacteraceae</taxon>
        <taxon>Rhizosaccharibacter</taxon>
    </lineage>
</organism>
<dbReference type="Gene3D" id="3.30.1580.10">
    <property type="entry name" value="Head-to-tail joining protein W"/>
    <property type="match status" value="1"/>
</dbReference>
<proteinExistence type="predicted"/>
<evidence type="ECO:0000313" key="2">
    <source>
        <dbReference type="Proteomes" id="UP001524547"/>
    </source>
</evidence>
<keyword evidence="2" id="KW-1185">Reference proteome</keyword>
<dbReference type="SUPFAM" id="SSF64210">
    <property type="entry name" value="Head-to-tail joining protein W, gpW"/>
    <property type="match status" value="1"/>
</dbReference>
<dbReference type="EMBL" id="JAMZEJ010000004">
    <property type="protein sequence ID" value="MCQ8240530.1"/>
    <property type="molecule type" value="Genomic_DNA"/>
</dbReference>